<name>A0A8U0A230_9EURY</name>
<dbReference type="RefSeq" id="WP_247993883.1">
    <property type="nucleotide sequence ID" value="NZ_CP096019.1"/>
</dbReference>
<dbReference type="NCBIfam" id="NF038032">
    <property type="entry name" value="CehA_McbA_metalo"/>
    <property type="match status" value="1"/>
</dbReference>
<accession>A0A8U0A230</accession>
<protein>
    <submittedName>
        <fullName evidence="1">CehA/McbA family metallohydrolase</fullName>
    </submittedName>
</protein>
<evidence type="ECO:0000313" key="2">
    <source>
        <dbReference type="Proteomes" id="UP000831768"/>
    </source>
</evidence>
<dbReference type="PANTHER" id="PTHR42924:SF3">
    <property type="entry name" value="POLYMERASE_HISTIDINOL PHOSPHATASE N-TERMINAL DOMAIN-CONTAINING PROTEIN"/>
    <property type="match status" value="1"/>
</dbReference>
<gene>
    <name evidence="1" type="ORF">MW046_01910</name>
</gene>
<dbReference type="GO" id="GO:0035312">
    <property type="term" value="F:5'-3' DNA exonuclease activity"/>
    <property type="evidence" value="ECO:0007669"/>
    <property type="project" value="TreeGrafter"/>
</dbReference>
<dbReference type="SUPFAM" id="SSF89550">
    <property type="entry name" value="PHP domain-like"/>
    <property type="match status" value="1"/>
</dbReference>
<dbReference type="Proteomes" id="UP000831768">
    <property type="component" value="Chromosome"/>
</dbReference>
<dbReference type="CDD" id="cd07432">
    <property type="entry name" value="PHP_HisPPase"/>
    <property type="match status" value="1"/>
</dbReference>
<dbReference type="PANTHER" id="PTHR42924">
    <property type="entry name" value="EXONUCLEASE"/>
    <property type="match status" value="1"/>
</dbReference>
<dbReference type="InterPro" id="IPR052018">
    <property type="entry name" value="PHP_domain"/>
</dbReference>
<dbReference type="GO" id="GO:0004534">
    <property type="term" value="F:5'-3' RNA exonuclease activity"/>
    <property type="evidence" value="ECO:0007669"/>
    <property type="project" value="TreeGrafter"/>
</dbReference>
<evidence type="ECO:0000313" key="1">
    <source>
        <dbReference type="EMBL" id="UPM43215.1"/>
    </source>
</evidence>
<sequence length="219" mass="24202">MITVDLHTHTRFFHAFSGPTSYDPVGARLLVAFAQWRGLDAVAVTNHDYYSCLDIDTRGVTLIPGVEVSTSAGHMLVIGPDPPTRTTPGALTPEETIDIAHARDCAAIVAHPFRNSVVRDLDLPFDAYEVNGKRSVPIDQIQQLSEADDTPLIGGSDAHYPFEVGRAYTRVDTEKSTPKAVAEAIRNGRTDYRLNESFPLQLLRQLYQRVHRLKGHVDA</sequence>
<proteinExistence type="predicted"/>
<organism evidence="1 2">
    <name type="scientific">Halocatena salina</name>
    <dbReference type="NCBI Taxonomy" id="2934340"/>
    <lineage>
        <taxon>Archaea</taxon>
        <taxon>Methanobacteriati</taxon>
        <taxon>Methanobacteriota</taxon>
        <taxon>Stenosarchaea group</taxon>
        <taxon>Halobacteria</taxon>
        <taxon>Halobacteriales</taxon>
        <taxon>Natronomonadaceae</taxon>
        <taxon>Halocatena</taxon>
    </lineage>
</organism>
<keyword evidence="2" id="KW-1185">Reference proteome</keyword>
<dbReference type="InterPro" id="IPR016195">
    <property type="entry name" value="Pol/histidinol_Pase-like"/>
</dbReference>
<dbReference type="Gene3D" id="3.20.20.140">
    <property type="entry name" value="Metal-dependent hydrolases"/>
    <property type="match status" value="1"/>
</dbReference>
<dbReference type="GeneID" id="71926763"/>
<dbReference type="EMBL" id="CP096019">
    <property type="protein sequence ID" value="UPM43215.1"/>
    <property type="molecule type" value="Genomic_DNA"/>
</dbReference>
<dbReference type="KEGG" id="haad:MW046_01910"/>
<dbReference type="AlphaFoldDB" id="A0A8U0A230"/>
<dbReference type="Pfam" id="PF13263">
    <property type="entry name" value="PHP_C"/>
    <property type="match status" value="1"/>
</dbReference>
<reference evidence="1" key="1">
    <citation type="submission" date="2022-04" db="EMBL/GenBank/DDBJ databases">
        <title>Halocatena sp. nov., isolated from a salt lake.</title>
        <authorList>
            <person name="Cui H.-L."/>
        </authorList>
    </citation>
    <scope>NUCLEOTIDE SEQUENCE</scope>
    <source>
        <strain evidence="1">AD-1</strain>
    </source>
</reference>